<proteinExistence type="predicted"/>
<comment type="caution">
    <text evidence="1">The sequence shown here is derived from an EMBL/GenBank/DDBJ whole genome shotgun (WGS) entry which is preliminary data.</text>
</comment>
<sequence>MRKAVIFLLFVITIAIPSSGLVTSVPPILVEELSGVALYHEFLSGLSSGIVTKSNFNFDNLYDFLNSTQEEITFSKQTDGTNTLTYQSRRPFIFWYFPTPSYFDGENYYYEHNDSWFMDTNHHFTDHLRQDFMGIPTYILENYPVLSDEVYQLPDGSYEARIVMCSPGGTVSHSLYCLLDKQKNFREIAISTKNSFAEQRTSYMQYYMIKYSKINEPIKISPPKSFNKNNIFRSPEQSV</sequence>
<accession>A0A926ESN5</accession>
<keyword evidence="2" id="KW-1185">Reference proteome</keyword>
<dbReference type="EMBL" id="JACRTD010000007">
    <property type="protein sequence ID" value="MBC8585892.1"/>
    <property type="molecule type" value="Genomic_DNA"/>
</dbReference>
<dbReference type="AlphaFoldDB" id="A0A926ESN5"/>
<dbReference type="RefSeq" id="WP_262395601.1">
    <property type="nucleotide sequence ID" value="NZ_JACRTD010000007.1"/>
</dbReference>
<gene>
    <name evidence="1" type="ORF">H8705_09880</name>
</gene>
<name>A0A926ESN5_9FIRM</name>
<organism evidence="1 2">
    <name type="scientific">Youxingia wuxianensis</name>
    <dbReference type="NCBI Taxonomy" id="2763678"/>
    <lineage>
        <taxon>Bacteria</taxon>
        <taxon>Bacillati</taxon>
        <taxon>Bacillota</taxon>
        <taxon>Clostridia</taxon>
        <taxon>Eubacteriales</taxon>
        <taxon>Oscillospiraceae</taxon>
        <taxon>Youxingia</taxon>
    </lineage>
</organism>
<evidence type="ECO:0000313" key="1">
    <source>
        <dbReference type="EMBL" id="MBC8585892.1"/>
    </source>
</evidence>
<evidence type="ECO:0000313" key="2">
    <source>
        <dbReference type="Proteomes" id="UP000623678"/>
    </source>
</evidence>
<reference evidence="1" key="1">
    <citation type="submission" date="2020-08" db="EMBL/GenBank/DDBJ databases">
        <title>Genome public.</title>
        <authorList>
            <person name="Liu C."/>
            <person name="Sun Q."/>
        </authorList>
    </citation>
    <scope>NUCLEOTIDE SEQUENCE</scope>
    <source>
        <strain evidence="1">NSJ-64</strain>
    </source>
</reference>
<protein>
    <submittedName>
        <fullName evidence="1">Uncharacterized protein</fullName>
    </submittedName>
</protein>
<dbReference type="Proteomes" id="UP000623678">
    <property type="component" value="Unassembled WGS sequence"/>
</dbReference>